<feature type="transmembrane region" description="Helical" evidence="9">
    <location>
        <begin position="402"/>
        <end position="425"/>
    </location>
</feature>
<dbReference type="PANTHER" id="PTHR30081">
    <property type="entry name" value="PROTEIN-EXPORT MEMBRANE PROTEIN SEC"/>
    <property type="match status" value="1"/>
</dbReference>
<dbReference type="GO" id="GO:0006605">
    <property type="term" value="P:protein targeting"/>
    <property type="evidence" value="ECO:0007669"/>
    <property type="project" value="UniProtKB-UniRule"/>
</dbReference>
<evidence type="ECO:0000313" key="13">
    <source>
        <dbReference type="EMBL" id="PIR37298.1"/>
    </source>
</evidence>
<dbReference type="Pfam" id="PF21760">
    <property type="entry name" value="SecD_1st"/>
    <property type="match status" value="1"/>
</dbReference>
<reference evidence="13 14" key="1">
    <citation type="submission" date="2017-09" db="EMBL/GenBank/DDBJ databases">
        <title>Depth-based differentiation of microbial function through sediment-hosted aquifers and enrichment of novel symbionts in the deep terrestrial subsurface.</title>
        <authorList>
            <person name="Probst A.J."/>
            <person name="Ladd B."/>
            <person name="Jarett J.K."/>
            <person name="Geller-Mcgrath D.E."/>
            <person name="Sieber C.M."/>
            <person name="Emerson J.B."/>
            <person name="Anantharaman K."/>
            <person name="Thomas B.C."/>
            <person name="Malmstrom R."/>
            <person name="Stieglmeier M."/>
            <person name="Klingl A."/>
            <person name="Woyke T."/>
            <person name="Ryan C.M."/>
            <person name="Banfield J.F."/>
        </authorList>
    </citation>
    <scope>NUCLEOTIDE SEQUENCE [LARGE SCALE GENOMIC DNA]</scope>
    <source>
        <strain evidence="13">CG10_big_fil_rev_8_21_14_0_10_42_12</strain>
    </source>
</reference>
<dbReference type="InterPro" id="IPR048634">
    <property type="entry name" value="SecD_SecF_C"/>
</dbReference>
<dbReference type="HAMAP" id="MF_01463_B">
    <property type="entry name" value="SecD_B"/>
    <property type="match status" value="1"/>
</dbReference>
<evidence type="ECO:0000259" key="12">
    <source>
        <dbReference type="Pfam" id="PF22599"/>
    </source>
</evidence>
<name>A0A2H0QSK5_9BACT</name>
<feature type="transmembrane region" description="Helical" evidence="9">
    <location>
        <begin position="324"/>
        <end position="348"/>
    </location>
</feature>
<dbReference type="Pfam" id="PF22599">
    <property type="entry name" value="SecDF_P1_head"/>
    <property type="match status" value="1"/>
</dbReference>
<evidence type="ECO:0000256" key="7">
    <source>
        <dbReference type="ARBA" id="ARBA00023010"/>
    </source>
</evidence>
<keyword evidence="8 9" id="KW-0472">Membrane</keyword>
<evidence type="ECO:0000256" key="6">
    <source>
        <dbReference type="ARBA" id="ARBA00022989"/>
    </source>
</evidence>
<dbReference type="FunFam" id="1.20.1640.10:FF:000004">
    <property type="entry name" value="Protein translocase subunit SecD"/>
    <property type="match status" value="1"/>
</dbReference>
<keyword evidence="3 9" id="KW-1003">Cell membrane</keyword>
<dbReference type="GO" id="GO:0015450">
    <property type="term" value="F:protein-transporting ATPase activity"/>
    <property type="evidence" value="ECO:0007669"/>
    <property type="project" value="InterPro"/>
</dbReference>
<dbReference type="EMBL" id="PCXL01000025">
    <property type="protein sequence ID" value="PIR37298.1"/>
    <property type="molecule type" value="Genomic_DNA"/>
</dbReference>
<protein>
    <recommendedName>
        <fullName evidence="9">Protein translocase subunit SecD</fullName>
    </recommendedName>
</protein>
<comment type="similarity">
    <text evidence="9">Belongs to the SecD/SecF family. SecD subfamily.</text>
</comment>
<dbReference type="NCBIfam" id="TIGR01129">
    <property type="entry name" value="secD"/>
    <property type="match status" value="1"/>
</dbReference>
<gene>
    <name evidence="9 13" type="primary">secD</name>
    <name evidence="13" type="ORF">COV34_03310</name>
</gene>
<feature type="transmembrane region" description="Helical" evidence="9">
    <location>
        <begin position="6"/>
        <end position="25"/>
    </location>
</feature>
<dbReference type="InterPro" id="IPR055344">
    <property type="entry name" value="SecD_SecF_C_bact"/>
</dbReference>
<dbReference type="PANTHER" id="PTHR30081:SF1">
    <property type="entry name" value="PROTEIN TRANSLOCASE SUBUNIT SECD"/>
    <property type="match status" value="1"/>
</dbReference>
<comment type="caution">
    <text evidence="13">The sequence shown here is derived from an EMBL/GenBank/DDBJ whole genome shotgun (WGS) entry which is preliminary data.</text>
</comment>
<evidence type="ECO:0000259" key="11">
    <source>
        <dbReference type="Pfam" id="PF21760"/>
    </source>
</evidence>
<evidence type="ECO:0000256" key="4">
    <source>
        <dbReference type="ARBA" id="ARBA00022692"/>
    </source>
</evidence>
<dbReference type="Pfam" id="PF02355">
    <property type="entry name" value="SecD_SecF_C"/>
    <property type="match status" value="1"/>
</dbReference>
<dbReference type="InterPro" id="IPR022813">
    <property type="entry name" value="SecD/SecF_arch_bac"/>
</dbReference>
<dbReference type="GO" id="GO:0005886">
    <property type="term" value="C:plasma membrane"/>
    <property type="evidence" value="ECO:0007669"/>
    <property type="project" value="UniProtKB-SubCell"/>
</dbReference>
<feature type="domain" description="Protein export membrane protein SecD/SecF C-terminal" evidence="10">
    <location>
        <begin position="258"/>
        <end position="429"/>
    </location>
</feature>
<dbReference type="InterPro" id="IPR048631">
    <property type="entry name" value="SecD_1st"/>
</dbReference>
<keyword evidence="7 9" id="KW-0811">Translocation</keyword>
<keyword evidence="2 9" id="KW-0813">Transport</keyword>
<keyword evidence="5 9" id="KW-0653">Protein transport</keyword>
<dbReference type="GO" id="GO:0065002">
    <property type="term" value="P:intracellular protein transmembrane transport"/>
    <property type="evidence" value="ECO:0007669"/>
    <property type="project" value="UniProtKB-UniRule"/>
</dbReference>
<dbReference type="AlphaFoldDB" id="A0A2H0QSK5"/>
<dbReference type="InterPro" id="IPR001036">
    <property type="entry name" value="Acrflvin-R"/>
</dbReference>
<dbReference type="Gene3D" id="1.20.1640.10">
    <property type="entry name" value="Multidrug efflux transporter AcrB transmembrane domain"/>
    <property type="match status" value="1"/>
</dbReference>
<keyword evidence="4 9" id="KW-0812">Transmembrane</keyword>
<proteinExistence type="inferred from homology"/>
<dbReference type="NCBIfam" id="TIGR00916">
    <property type="entry name" value="2A0604s01"/>
    <property type="match status" value="1"/>
</dbReference>
<comment type="function">
    <text evidence="9">Part of the Sec protein translocase complex. Interacts with the SecYEG preprotein conducting channel. SecDF uses the proton motive force (PMF) to complete protein translocation after the ATP-dependent function of SecA.</text>
</comment>
<dbReference type="SUPFAM" id="SSF82866">
    <property type="entry name" value="Multidrug efflux transporter AcrB transmembrane domain"/>
    <property type="match status" value="1"/>
</dbReference>
<dbReference type="GO" id="GO:0043952">
    <property type="term" value="P:protein transport by the Sec complex"/>
    <property type="evidence" value="ECO:0007669"/>
    <property type="project" value="UniProtKB-UniRule"/>
</dbReference>
<evidence type="ECO:0000256" key="8">
    <source>
        <dbReference type="ARBA" id="ARBA00023136"/>
    </source>
</evidence>
<evidence type="ECO:0000313" key="14">
    <source>
        <dbReference type="Proteomes" id="UP000231333"/>
    </source>
</evidence>
<evidence type="ECO:0000256" key="1">
    <source>
        <dbReference type="ARBA" id="ARBA00004651"/>
    </source>
</evidence>
<comment type="subunit">
    <text evidence="9">Forms a complex with SecF. Part of the essential Sec protein translocation apparatus which comprises SecA, SecYEG and auxiliary proteins SecDF. Other proteins may also be involved.</text>
</comment>
<feature type="domain" description="SecDF P1 head subdomain" evidence="12">
    <location>
        <begin position="163"/>
        <end position="256"/>
    </location>
</feature>
<evidence type="ECO:0000256" key="5">
    <source>
        <dbReference type="ARBA" id="ARBA00022927"/>
    </source>
</evidence>
<feature type="transmembrane region" description="Helical" evidence="9">
    <location>
        <begin position="380"/>
        <end position="396"/>
    </location>
</feature>
<dbReference type="Gene3D" id="3.30.70.3400">
    <property type="match status" value="1"/>
</dbReference>
<evidence type="ECO:0000256" key="2">
    <source>
        <dbReference type="ARBA" id="ARBA00022448"/>
    </source>
</evidence>
<evidence type="ECO:0000256" key="9">
    <source>
        <dbReference type="HAMAP-Rule" id="MF_01463"/>
    </source>
</evidence>
<dbReference type="PRINTS" id="PR00702">
    <property type="entry name" value="ACRIFLAVINRP"/>
</dbReference>
<accession>A0A2H0QSK5</accession>
<dbReference type="InterPro" id="IPR054384">
    <property type="entry name" value="SecDF_P1_head"/>
</dbReference>
<dbReference type="InterPro" id="IPR005791">
    <property type="entry name" value="SecD"/>
</dbReference>
<comment type="subcellular location">
    <subcellularLocation>
        <location evidence="1 9">Cell membrane</location>
        <topology evidence="1 9">Multi-pass membrane protein</topology>
    </subcellularLocation>
</comment>
<keyword evidence="6 9" id="KW-1133">Transmembrane helix</keyword>
<feature type="transmembrane region" description="Helical" evidence="9">
    <location>
        <begin position="279"/>
        <end position="312"/>
    </location>
</feature>
<evidence type="ECO:0000259" key="10">
    <source>
        <dbReference type="Pfam" id="PF02355"/>
    </source>
</evidence>
<sequence length="436" mass="47855">MNKNKFPTYIIFIILLAILAGFFDYQPIWSKVVSKIHLPQVFLRDWRLGLDLVGGSILTYNIDLNEVAATDRDSVVNGLRDVIERRVNLFGVTEPQVYTAEAGEDKHLIVELAGIKDINQAIEMIGETPLLDFREVEILPAAATSSAGQFAGEDSNYKFIPTNLTGRYIKSAQVDFDNFGKSVVSISFTDEGAKIFEDLTGRNVGKPLAIFLDNEPIEIPTVQEKISGGNAQISGNFTPASARKLVERFNAGALPAPIELLSQQTIGASLGLDSLQKTIFCGIIGFILVILFIIGFYRGFGLIASLALMIYAVLTLGIFKVIPVTLTLSGIAGFILSIGMAVDANVLIFSRMREELKKGLPKRAAIEEGFRRAWPSIRDSNITTIIIAVILFYFATSFVKGFALTLFIGVLMSMFSAITVSKGLLEMFTKNKEKQK</sequence>
<dbReference type="Gene3D" id="3.30.1360.200">
    <property type="match status" value="1"/>
</dbReference>
<feature type="domain" description="Protein translocase subunit SecDF P1" evidence="11">
    <location>
        <begin position="79"/>
        <end position="137"/>
    </location>
</feature>
<evidence type="ECO:0000256" key="3">
    <source>
        <dbReference type="ARBA" id="ARBA00022475"/>
    </source>
</evidence>
<comment type="caution">
    <text evidence="9">Lacks conserved residue(s) required for the propagation of feature annotation.</text>
</comment>
<organism evidence="13 14">
    <name type="scientific">Candidatus Zambryskibacteria bacterium CG10_big_fil_rev_8_21_14_0_10_42_12</name>
    <dbReference type="NCBI Taxonomy" id="1975115"/>
    <lineage>
        <taxon>Bacteria</taxon>
        <taxon>Candidatus Zambryskiibacteriota</taxon>
    </lineage>
</organism>
<dbReference type="Proteomes" id="UP000231333">
    <property type="component" value="Unassembled WGS sequence"/>
</dbReference>